<organism evidence="6 7">
    <name type="scientific">Zavarzinia compransoris</name>
    <dbReference type="NCBI Taxonomy" id="1264899"/>
    <lineage>
        <taxon>Bacteria</taxon>
        <taxon>Pseudomonadati</taxon>
        <taxon>Pseudomonadota</taxon>
        <taxon>Alphaproteobacteria</taxon>
        <taxon>Rhodospirillales</taxon>
        <taxon>Zavarziniaceae</taxon>
        <taxon>Zavarzinia</taxon>
    </lineage>
</organism>
<keyword evidence="4" id="KW-0804">Transcription</keyword>
<dbReference type="InterPro" id="IPR058163">
    <property type="entry name" value="LysR-type_TF_proteobact-type"/>
</dbReference>
<evidence type="ECO:0000256" key="4">
    <source>
        <dbReference type="ARBA" id="ARBA00023163"/>
    </source>
</evidence>
<evidence type="ECO:0000313" key="7">
    <source>
        <dbReference type="Proteomes" id="UP000246077"/>
    </source>
</evidence>
<dbReference type="Gene3D" id="3.40.190.290">
    <property type="match status" value="1"/>
</dbReference>
<dbReference type="GO" id="GO:0003700">
    <property type="term" value="F:DNA-binding transcription factor activity"/>
    <property type="evidence" value="ECO:0007669"/>
    <property type="project" value="InterPro"/>
</dbReference>
<dbReference type="PANTHER" id="PTHR30537:SF5">
    <property type="entry name" value="HTH-TYPE TRANSCRIPTIONAL ACTIVATOR TTDR-RELATED"/>
    <property type="match status" value="1"/>
</dbReference>
<comment type="caution">
    <text evidence="6">The sequence shown here is derived from an EMBL/GenBank/DDBJ whole genome shotgun (WGS) entry which is preliminary data.</text>
</comment>
<dbReference type="Pfam" id="PF00126">
    <property type="entry name" value="HTH_1"/>
    <property type="match status" value="1"/>
</dbReference>
<dbReference type="InterPro" id="IPR036388">
    <property type="entry name" value="WH-like_DNA-bd_sf"/>
</dbReference>
<dbReference type="AlphaFoldDB" id="A0A317E9J1"/>
<dbReference type="EMBL" id="QGLF01000001">
    <property type="protein sequence ID" value="PWR23807.1"/>
    <property type="molecule type" value="Genomic_DNA"/>
</dbReference>
<evidence type="ECO:0000256" key="3">
    <source>
        <dbReference type="ARBA" id="ARBA00023125"/>
    </source>
</evidence>
<accession>A0A317E9J1</accession>
<name>A0A317E9J1_9PROT</name>
<dbReference type="FunFam" id="3.40.190.290:FF:000001">
    <property type="entry name" value="Transcriptional regulator, LysR family"/>
    <property type="match status" value="1"/>
</dbReference>
<comment type="similarity">
    <text evidence="1">Belongs to the LysR transcriptional regulatory family.</text>
</comment>
<dbReference type="PROSITE" id="PS50931">
    <property type="entry name" value="HTH_LYSR"/>
    <property type="match status" value="1"/>
</dbReference>
<dbReference type="SUPFAM" id="SSF53850">
    <property type="entry name" value="Periplasmic binding protein-like II"/>
    <property type="match status" value="1"/>
</dbReference>
<dbReference type="PANTHER" id="PTHR30537">
    <property type="entry name" value="HTH-TYPE TRANSCRIPTIONAL REGULATOR"/>
    <property type="match status" value="1"/>
</dbReference>
<dbReference type="Pfam" id="PF03466">
    <property type="entry name" value="LysR_substrate"/>
    <property type="match status" value="1"/>
</dbReference>
<sequence>MDKFRAMATFVQIVDAGSLTAAAAATSQSPTGVVRLLAALEAALGVRLLNRTTRRLALTDEGRDYLARCRRILADVEDAEHLLSARQHRPAGRLSLTAPVMFGRRHVVPVVNEFLAAHPDMQVQLLLLDRVVDLLEEGMDLALRIGGLAESSMVALPLGATRQVVVASPRYLDRYGQPQVPADLGRHRCLAFDAGDRGWSFEIEGERRVVPIAPVLGTNQVDAALDACLQGLGCTRLLHYQVAEHLAAGRLVRLLRAFERPAVPIHLAYPQKRLMSLRVRAFIDFARPRLRAAVPGDDGARIAPAGPGV</sequence>
<dbReference type="OrthoDB" id="196624at2"/>
<evidence type="ECO:0000259" key="5">
    <source>
        <dbReference type="PROSITE" id="PS50931"/>
    </source>
</evidence>
<proteinExistence type="inferred from homology"/>
<dbReference type="InterPro" id="IPR036390">
    <property type="entry name" value="WH_DNA-bd_sf"/>
</dbReference>
<gene>
    <name evidence="6" type="ORF">DKG75_04405</name>
</gene>
<reference evidence="7" key="1">
    <citation type="submission" date="2018-05" db="EMBL/GenBank/DDBJ databases">
        <title>Zavarzinia sp. HR-AS.</title>
        <authorList>
            <person name="Lee Y."/>
            <person name="Jeon C.O."/>
        </authorList>
    </citation>
    <scope>NUCLEOTIDE SEQUENCE [LARGE SCALE GENOMIC DNA]</scope>
    <source>
        <strain evidence="7">DSM 1231</strain>
    </source>
</reference>
<dbReference type="FunFam" id="1.10.10.10:FF:000001">
    <property type="entry name" value="LysR family transcriptional regulator"/>
    <property type="match status" value="1"/>
</dbReference>
<keyword evidence="7" id="KW-1185">Reference proteome</keyword>
<dbReference type="RefSeq" id="WP_109919837.1">
    <property type="nucleotide sequence ID" value="NZ_QGLF01000001.1"/>
</dbReference>
<dbReference type="GO" id="GO:0043565">
    <property type="term" value="F:sequence-specific DNA binding"/>
    <property type="evidence" value="ECO:0007669"/>
    <property type="project" value="TreeGrafter"/>
</dbReference>
<dbReference type="InterPro" id="IPR005119">
    <property type="entry name" value="LysR_subst-bd"/>
</dbReference>
<keyword evidence="3" id="KW-0238">DNA-binding</keyword>
<dbReference type="Proteomes" id="UP000246077">
    <property type="component" value="Unassembled WGS sequence"/>
</dbReference>
<dbReference type="InterPro" id="IPR000847">
    <property type="entry name" value="LysR_HTH_N"/>
</dbReference>
<dbReference type="Gene3D" id="1.10.10.10">
    <property type="entry name" value="Winged helix-like DNA-binding domain superfamily/Winged helix DNA-binding domain"/>
    <property type="match status" value="1"/>
</dbReference>
<dbReference type="CDD" id="cd08471">
    <property type="entry name" value="PBP2_CrgA_like_2"/>
    <property type="match status" value="1"/>
</dbReference>
<evidence type="ECO:0000256" key="1">
    <source>
        <dbReference type="ARBA" id="ARBA00009437"/>
    </source>
</evidence>
<keyword evidence="2" id="KW-0805">Transcription regulation</keyword>
<protein>
    <submittedName>
        <fullName evidence="6">LysR family transcriptional regulator</fullName>
    </submittedName>
</protein>
<dbReference type="SUPFAM" id="SSF46785">
    <property type="entry name" value="Winged helix' DNA-binding domain"/>
    <property type="match status" value="1"/>
</dbReference>
<feature type="domain" description="HTH lysR-type" evidence="5">
    <location>
        <begin position="1"/>
        <end position="59"/>
    </location>
</feature>
<evidence type="ECO:0000313" key="6">
    <source>
        <dbReference type="EMBL" id="PWR23807.1"/>
    </source>
</evidence>
<dbReference type="GO" id="GO:0006351">
    <property type="term" value="P:DNA-templated transcription"/>
    <property type="evidence" value="ECO:0007669"/>
    <property type="project" value="TreeGrafter"/>
</dbReference>
<evidence type="ECO:0000256" key="2">
    <source>
        <dbReference type="ARBA" id="ARBA00023015"/>
    </source>
</evidence>